<dbReference type="Gene3D" id="1.25.40.10">
    <property type="entry name" value="Tetratricopeptide repeat domain"/>
    <property type="match status" value="1"/>
</dbReference>
<organism evidence="1 2">
    <name type="scientific">Fuerstiella marisgermanici</name>
    <dbReference type="NCBI Taxonomy" id="1891926"/>
    <lineage>
        <taxon>Bacteria</taxon>
        <taxon>Pseudomonadati</taxon>
        <taxon>Planctomycetota</taxon>
        <taxon>Planctomycetia</taxon>
        <taxon>Planctomycetales</taxon>
        <taxon>Planctomycetaceae</taxon>
        <taxon>Fuerstiella</taxon>
    </lineage>
</organism>
<name>A0A1P8WEF8_9PLAN</name>
<dbReference type="STRING" id="1891926.Fuma_02059"/>
<dbReference type="SUPFAM" id="SSF48452">
    <property type="entry name" value="TPR-like"/>
    <property type="match status" value="1"/>
</dbReference>
<reference evidence="1 2" key="1">
    <citation type="journal article" date="2016" name="Front. Microbiol.">
        <title>Fuerstia marisgermanicae gen. nov., sp. nov., an Unusual Member of the Phylum Planctomycetes from the German Wadden Sea.</title>
        <authorList>
            <person name="Kohn T."/>
            <person name="Heuer A."/>
            <person name="Jogler M."/>
            <person name="Vollmers J."/>
            <person name="Boedeker C."/>
            <person name="Bunk B."/>
            <person name="Rast P."/>
            <person name="Borchert D."/>
            <person name="Glockner I."/>
            <person name="Freese H.M."/>
            <person name="Klenk H.P."/>
            <person name="Overmann J."/>
            <person name="Kaster A.K."/>
            <person name="Rohde M."/>
            <person name="Wiegand S."/>
            <person name="Jogler C."/>
        </authorList>
    </citation>
    <scope>NUCLEOTIDE SEQUENCE [LARGE SCALE GENOMIC DNA]</scope>
    <source>
        <strain evidence="1 2">NH11</strain>
    </source>
</reference>
<dbReference type="EMBL" id="CP017641">
    <property type="protein sequence ID" value="APZ92448.1"/>
    <property type="molecule type" value="Genomic_DNA"/>
</dbReference>
<evidence type="ECO:0000313" key="2">
    <source>
        <dbReference type="Proteomes" id="UP000187735"/>
    </source>
</evidence>
<dbReference type="AlphaFoldDB" id="A0A1P8WEF8"/>
<sequence length="367" mass="40951">MAKGEQEFPNEEGSRSSVRLMRRLVYCLLLFVVVARGPAIGQDSRPVLPFAGTDAVSILNDNGTTDRLTGTIENIAGETLRIRRSGRGNIQVLHMSDVAELSFHRSAAWDSGLNLWQAGEFKKAFAALSQALRQEDRDWAWCELQANIAKLLVRMGDRDAAVDRIEQILQKDDRSRHVCLLPLVWDESLLADERVNASPEDLGNPLPARRLVAASALLHNTVHRPAAAAVLHRIRQQQGLDRLGELAGAQLWRLPMLDKPDSRNPLAQVWSDQVREMPVECRNGPQYVVARILQRQHQYDKAALGFLWTSLMNPIDEALAAKSLVAAIDCLQQAGRPNEAHVMSAELKLRFPKASATREFQSRATNE</sequence>
<proteinExistence type="predicted"/>
<dbReference type="Proteomes" id="UP000187735">
    <property type="component" value="Chromosome"/>
</dbReference>
<keyword evidence="2" id="KW-1185">Reference proteome</keyword>
<evidence type="ECO:0000313" key="1">
    <source>
        <dbReference type="EMBL" id="APZ92448.1"/>
    </source>
</evidence>
<accession>A0A1P8WEF8</accession>
<dbReference type="KEGG" id="fmr:Fuma_02059"/>
<protein>
    <submittedName>
        <fullName evidence="1">Uncharacterized protein</fullName>
    </submittedName>
</protein>
<gene>
    <name evidence="1" type="ORF">Fuma_02059</name>
</gene>
<dbReference type="InterPro" id="IPR011990">
    <property type="entry name" value="TPR-like_helical_dom_sf"/>
</dbReference>